<keyword evidence="2" id="KW-0378">Hydrolase</keyword>
<dbReference type="AlphaFoldDB" id="A0A7W8ELI5"/>
<reference evidence="2 3" key="1">
    <citation type="submission" date="2020-08" db="EMBL/GenBank/DDBJ databases">
        <title>Genomic Encyclopedia of Type Strains, Phase IV (KMG-IV): sequencing the most valuable type-strain genomes for metagenomic binning, comparative biology and taxonomic classification.</title>
        <authorList>
            <person name="Goeker M."/>
        </authorList>
    </citation>
    <scope>NUCLEOTIDE SEQUENCE [LARGE SCALE GENOMIC DNA]</scope>
    <source>
        <strain evidence="2 3">DSM 25620</strain>
    </source>
</reference>
<comment type="caution">
    <text evidence="2">The sequence shown here is derived from an EMBL/GenBank/DDBJ whole genome shotgun (WGS) entry which is preliminary data.</text>
</comment>
<organism evidence="2 3">
    <name type="scientific">Pseudochrobactrum saccharolyticum</name>
    <dbReference type="NCBI Taxonomy" id="354352"/>
    <lineage>
        <taxon>Bacteria</taxon>
        <taxon>Pseudomonadati</taxon>
        <taxon>Pseudomonadota</taxon>
        <taxon>Alphaproteobacteria</taxon>
        <taxon>Hyphomicrobiales</taxon>
        <taxon>Brucellaceae</taxon>
        <taxon>Pseudochrobactrum</taxon>
    </lineage>
</organism>
<evidence type="ECO:0000313" key="3">
    <source>
        <dbReference type="Proteomes" id="UP000531231"/>
    </source>
</evidence>
<protein>
    <submittedName>
        <fullName evidence="2">Putative flap endonuclease-1-like 5' DNA nuclease</fullName>
    </submittedName>
</protein>
<sequence length="247" mass="26070">MDFLLWIALIGVIVFLLGLIYSKLTTAKAKQPAASIIPPATAVTPKSKEPEKKPAPAAPVKASPSKHERAAQPVIKTPAATETTKATQKIVPDAEPVGPAHSPVIHIASKAAETNPAEAVAAPSPAAETPAPPAPSEPERLKKPRQDKADDLTQITGIGNAIQAKLYNAGIFHYDQLTDLNADQITWLNRTTGFAGRAERENWTAQAKKLMSKAAAATEAPKRAVKKATKPAVAKAKAKPTKKTEKA</sequence>
<evidence type="ECO:0000256" key="1">
    <source>
        <dbReference type="SAM" id="MobiDB-lite"/>
    </source>
</evidence>
<feature type="compositionally biased region" description="Basic and acidic residues" evidence="1">
    <location>
        <begin position="137"/>
        <end position="148"/>
    </location>
</feature>
<dbReference type="Gene3D" id="1.10.150.20">
    <property type="entry name" value="5' to 3' exonuclease, C-terminal subdomain"/>
    <property type="match status" value="1"/>
</dbReference>
<name>A0A7W8ELI5_9HYPH</name>
<keyword evidence="2" id="KW-0540">Nuclease</keyword>
<gene>
    <name evidence="2" type="ORF">HNQ68_000002</name>
</gene>
<feature type="region of interest" description="Disordered" evidence="1">
    <location>
        <begin position="112"/>
        <end position="148"/>
    </location>
</feature>
<accession>A0A7W8ELI5</accession>
<feature type="region of interest" description="Disordered" evidence="1">
    <location>
        <begin position="214"/>
        <end position="247"/>
    </location>
</feature>
<dbReference type="Proteomes" id="UP000531231">
    <property type="component" value="Unassembled WGS sequence"/>
</dbReference>
<feature type="compositionally biased region" description="Low complexity" evidence="1">
    <location>
        <begin position="112"/>
        <end position="129"/>
    </location>
</feature>
<feature type="region of interest" description="Disordered" evidence="1">
    <location>
        <begin position="41"/>
        <end position="72"/>
    </location>
</feature>
<keyword evidence="2" id="KW-0255">Endonuclease</keyword>
<dbReference type="RefSeq" id="WP_151158108.1">
    <property type="nucleotide sequence ID" value="NZ_JACHIL010000001.1"/>
</dbReference>
<proteinExistence type="predicted"/>
<dbReference type="EMBL" id="JACHIL010000001">
    <property type="protein sequence ID" value="MBB5089490.1"/>
    <property type="molecule type" value="Genomic_DNA"/>
</dbReference>
<evidence type="ECO:0000313" key="2">
    <source>
        <dbReference type="EMBL" id="MBB5089490.1"/>
    </source>
</evidence>
<keyword evidence="3" id="KW-1185">Reference proteome</keyword>
<dbReference type="GO" id="GO:0004519">
    <property type="term" value="F:endonuclease activity"/>
    <property type="evidence" value="ECO:0007669"/>
    <property type="project" value="UniProtKB-KW"/>
</dbReference>